<evidence type="ECO:0000256" key="2">
    <source>
        <dbReference type="ARBA" id="ARBA00008643"/>
    </source>
</evidence>
<name>A0A6A2Y5Q9_HIBSY</name>
<dbReference type="PANTHER" id="PTHR14527">
    <property type="entry name" value="PROTEIN MIS12 HOMOLOG"/>
    <property type="match status" value="1"/>
</dbReference>
<evidence type="ECO:0000313" key="11">
    <source>
        <dbReference type="Proteomes" id="UP000436088"/>
    </source>
</evidence>
<sequence length="244" mass="27790">MEGSRSEEIFDSLNLNPQLFINETLNTVDDLLNDAFDFYLQEASKILKVEGTDRSHDLTKGVNYIRNMIQSSLDKRLAMWEKYCLRHCFSVPEGFSLPKNDELIASSSMIQDALSEPDVDAELDSLRNKLTLVGVETDRLNGELKELERQSASRVHCTELISETLQLYEDPSMHDMFQEMMQTAAELRVKMSGFNSRKAEKMEHEGAESVCSSLTDYFTANPKNALLNAKLDDLEEFLAELKKT</sequence>
<dbReference type="GO" id="GO:0000444">
    <property type="term" value="C:MIS12/MIND type complex"/>
    <property type="evidence" value="ECO:0007669"/>
    <property type="project" value="TreeGrafter"/>
</dbReference>
<evidence type="ECO:0000256" key="1">
    <source>
        <dbReference type="ARBA" id="ARBA00004629"/>
    </source>
</evidence>
<dbReference type="GO" id="GO:0051213">
    <property type="term" value="F:dioxygenase activity"/>
    <property type="evidence" value="ECO:0007669"/>
    <property type="project" value="UniProtKB-KW"/>
</dbReference>
<dbReference type="AlphaFoldDB" id="A0A6A2Y5Q9"/>
<organism evidence="10 11">
    <name type="scientific">Hibiscus syriacus</name>
    <name type="common">Rose of Sharon</name>
    <dbReference type="NCBI Taxonomy" id="106335"/>
    <lineage>
        <taxon>Eukaryota</taxon>
        <taxon>Viridiplantae</taxon>
        <taxon>Streptophyta</taxon>
        <taxon>Embryophyta</taxon>
        <taxon>Tracheophyta</taxon>
        <taxon>Spermatophyta</taxon>
        <taxon>Magnoliopsida</taxon>
        <taxon>eudicotyledons</taxon>
        <taxon>Gunneridae</taxon>
        <taxon>Pentapetalae</taxon>
        <taxon>rosids</taxon>
        <taxon>malvids</taxon>
        <taxon>Malvales</taxon>
        <taxon>Malvaceae</taxon>
        <taxon>Malvoideae</taxon>
        <taxon>Hibiscus</taxon>
    </lineage>
</organism>
<evidence type="ECO:0000256" key="7">
    <source>
        <dbReference type="ARBA" id="ARBA00023054"/>
    </source>
</evidence>
<evidence type="ECO:0000313" key="10">
    <source>
        <dbReference type="EMBL" id="KAE8665877.1"/>
    </source>
</evidence>
<keyword evidence="7" id="KW-0175">Coiled coil</keyword>
<keyword evidence="3" id="KW-0158">Chromosome</keyword>
<evidence type="ECO:0000256" key="8">
    <source>
        <dbReference type="ARBA" id="ARBA00023306"/>
    </source>
</evidence>
<keyword evidence="5" id="KW-0498">Mitosis</keyword>
<comment type="caution">
    <text evidence="10">The sequence shown here is derived from an EMBL/GenBank/DDBJ whole genome shotgun (WGS) entry which is preliminary data.</text>
</comment>
<dbReference type="EMBL" id="VEPZ02001604">
    <property type="protein sequence ID" value="KAE8665877.1"/>
    <property type="molecule type" value="Genomic_DNA"/>
</dbReference>
<dbReference type="PANTHER" id="PTHR14527:SF2">
    <property type="entry name" value="PROTEIN MIS12 HOMOLOG"/>
    <property type="match status" value="1"/>
</dbReference>
<keyword evidence="9" id="KW-0137">Centromere</keyword>
<dbReference type="InterPro" id="IPR008685">
    <property type="entry name" value="Centromere_Mis12"/>
</dbReference>
<evidence type="ECO:0000256" key="3">
    <source>
        <dbReference type="ARBA" id="ARBA00022454"/>
    </source>
</evidence>
<keyword evidence="6" id="KW-0995">Kinetochore</keyword>
<keyword evidence="8" id="KW-0131">Cell cycle</keyword>
<dbReference type="GO" id="GO:0051382">
    <property type="term" value="P:kinetochore assembly"/>
    <property type="evidence" value="ECO:0007669"/>
    <property type="project" value="TreeGrafter"/>
</dbReference>
<evidence type="ECO:0000256" key="6">
    <source>
        <dbReference type="ARBA" id="ARBA00022838"/>
    </source>
</evidence>
<proteinExistence type="inferred from homology"/>
<evidence type="ECO:0000256" key="9">
    <source>
        <dbReference type="ARBA" id="ARBA00023328"/>
    </source>
</evidence>
<comment type="subcellular location">
    <subcellularLocation>
        <location evidence="1">Chromosome</location>
        <location evidence="1">Centromere</location>
        <location evidence="1">Kinetochore</location>
    </subcellularLocation>
</comment>
<dbReference type="OrthoDB" id="1884855at2759"/>
<comment type="similarity">
    <text evidence="2">Belongs to the mis12 family.</text>
</comment>
<protein>
    <submittedName>
        <fullName evidence="10">2-aminoethanethiol dioxygenase-like isoform X1</fullName>
    </submittedName>
</protein>
<dbReference type="GO" id="GO:0005634">
    <property type="term" value="C:nucleus"/>
    <property type="evidence" value="ECO:0007669"/>
    <property type="project" value="InterPro"/>
</dbReference>
<dbReference type="GO" id="GO:0051301">
    <property type="term" value="P:cell division"/>
    <property type="evidence" value="ECO:0007669"/>
    <property type="project" value="UniProtKB-KW"/>
</dbReference>
<evidence type="ECO:0000256" key="5">
    <source>
        <dbReference type="ARBA" id="ARBA00022776"/>
    </source>
</evidence>
<evidence type="ECO:0000256" key="4">
    <source>
        <dbReference type="ARBA" id="ARBA00022618"/>
    </source>
</evidence>
<dbReference type="Proteomes" id="UP000436088">
    <property type="component" value="Unassembled WGS sequence"/>
</dbReference>
<reference evidence="10" key="1">
    <citation type="submission" date="2019-09" db="EMBL/GenBank/DDBJ databases">
        <title>Draft genome information of white flower Hibiscus syriacus.</title>
        <authorList>
            <person name="Kim Y.-M."/>
        </authorList>
    </citation>
    <scope>NUCLEOTIDE SEQUENCE [LARGE SCALE GENOMIC DNA]</scope>
    <source>
        <strain evidence="10">YM2019G1</strain>
    </source>
</reference>
<dbReference type="Pfam" id="PF05859">
    <property type="entry name" value="Mis12"/>
    <property type="match status" value="1"/>
</dbReference>
<gene>
    <name evidence="10" type="ORF">F3Y22_tig00112523pilonHSYRG00049</name>
</gene>
<keyword evidence="4" id="KW-0132">Cell division</keyword>
<keyword evidence="11" id="KW-1185">Reference proteome</keyword>
<accession>A0A6A2Y5Q9</accession>
<dbReference type="GO" id="GO:0000070">
    <property type="term" value="P:mitotic sister chromatid segregation"/>
    <property type="evidence" value="ECO:0007669"/>
    <property type="project" value="TreeGrafter"/>
</dbReference>